<dbReference type="EMBL" id="VGIY01000578">
    <property type="protein sequence ID" value="MBM3318982.1"/>
    <property type="molecule type" value="Genomic_DNA"/>
</dbReference>
<sequence length="212" mass="23204">MRRTLNRVRGARRIAPAMAFVLAALALPGLLGCEKQVFHLFVDFSHEAAYEFDGTGPFTYSATVTSPDIKDELDIPEDGRITRVEIKALSLRVDTLEGNEAVALALTGRIDDRTGPLDLLFENQTVPLVGLDVPYIGLNALIEAGITKLRNKINGFIDETNTAAFDIQVEGDSTPSGQRVHLLLTLVVDITVYYDQCLDMPAALTNGEPCEW</sequence>
<dbReference type="Proteomes" id="UP000748308">
    <property type="component" value="Unassembled WGS sequence"/>
</dbReference>
<comment type="caution">
    <text evidence="1">The sequence shown here is derived from an EMBL/GenBank/DDBJ whole genome shotgun (WGS) entry which is preliminary data.</text>
</comment>
<dbReference type="AlphaFoldDB" id="A0A937XDD6"/>
<gene>
    <name evidence="1" type="ORF">FJY75_14140</name>
</gene>
<reference evidence="1" key="1">
    <citation type="submission" date="2019-03" db="EMBL/GenBank/DDBJ databases">
        <title>Lake Tanganyika Metagenome-Assembled Genomes (MAGs).</title>
        <authorList>
            <person name="Tran P."/>
        </authorList>
    </citation>
    <scope>NUCLEOTIDE SEQUENCE</scope>
    <source>
        <strain evidence="1">M_DeepCast_400m_m2_100</strain>
    </source>
</reference>
<accession>A0A937XDD6</accession>
<dbReference type="PROSITE" id="PS51257">
    <property type="entry name" value="PROKAR_LIPOPROTEIN"/>
    <property type="match status" value="1"/>
</dbReference>
<evidence type="ECO:0000313" key="2">
    <source>
        <dbReference type="Proteomes" id="UP000748308"/>
    </source>
</evidence>
<name>A0A937XDD6_UNCEI</name>
<evidence type="ECO:0000313" key="1">
    <source>
        <dbReference type="EMBL" id="MBM3318982.1"/>
    </source>
</evidence>
<organism evidence="1 2">
    <name type="scientific">Eiseniibacteriota bacterium</name>
    <dbReference type="NCBI Taxonomy" id="2212470"/>
    <lineage>
        <taxon>Bacteria</taxon>
        <taxon>Candidatus Eiseniibacteriota</taxon>
    </lineage>
</organism>
<protein>
    <submittedName>
        <fullName evidence="1">Uncharacterized protein</fullName>
    </submittedName>
</protein>
<proteinExistence type="predicted"/>